<evidence type="ECO:0000259" key="9">
    <source>
        <dbReference type="PROSITE" id="PS50011"/>
    </source>
</evidence>
<dbReference type="GO" id="GO:0005524">
    <property type="term" value="F:ATP binding"/>
    <property type="evidence" value="ECO:0007669"/>
    <property type="project" value="UniProtKB-UniRule"/>
</dbReference>
<dbReference type="PROSITE" id="PS50011">
    <property type="entry name" value="PROTEIN_KINASE_DOM"/>
    <property type="match status" value="2"/>
</dbReference>
<dbReference type="InterPro" id="IPR000719">
    <property type="entry name" value="Prot_kinase_dom"/>
</dbReference>
<dbReference type="Proteomes" id="UP000282087">
    <property type="component" value="Unassembled WGS sequence"/>
</dbReference>
<dbReference type="CDD" id="cd07834">
    <property type="entry name" value="STKc_MAPK"/>
    <property type="match status" value="2"/>
</dbReference>
<dbReference type="EMBL" id="QLLG01000245">
    <property type="protein sequence ID" value="RMX65493.1"/>
    <property type="molecule type" value="Genomic_DNA"/>
</dbReference>
<dbReference type="AlphaFoldDB" id="A0A3M6VH49"/>
<dbReference type="InterPro" id="IPR017441">
    <property type="entry name" value="Protein_kinase_ATP_BS"/>
</dbReference>
<feature type="region of interest" description="Disordered" evidence="8">
    <location>
        <begin position="1"/>
        <end position="23"/>
    </location>
</feature>
<comment type="cofactor">
    <cofactor evidence="7">
        <name>Mg(2+)</name>
        <dbReference type="ChEBI" id="CHEBI:18420"/>
    </cofactor>
</comment>
<proteinExistence type="inferred from homology"/>
<comment type="caution">
    <text evidence="10">The sequence shown here is derived from an EMBL/GenBank/DDBJ whole genome shotgun (WGS) entry which is preliminary data.</text>
</comment>
<dbReference type="PROSITE" id="PS00108">
    <property type="entry name" value="PROTEIN_KINASE_ST"/>
    <property type="match status" value="2"/>
</dbReference>
<evidence type="ECO:0000256" key="8">
    <source>
        <dbReference type="SAM" id="MobiDB-lite"/>
    </source>
</evidence>
<dbReference type="GO" id="GO:0004707">
    <property type="term" value="F:MAP kinase activity"/>
    <property type="evidence" value="ECO:0007669"/>
    <property type="project" value="UniProtKB-EC"/>
</dbReference>
<evidence type="ECO:0000256" key="1">
    <source>
        <dbReference type="ARBA" id="ARBA00022527"/>
    </source>
</evidence>
<gene>
    <name evidence="10" type="ORF">DD238_003637</name>
</gene>
<feature type="domain" description="Protein kinase" evidence="9">
    <location>
        <begin position="90"/>
        <end position="379"/>
    </location>
</feature>
<dbReference type="FunFam" id="1.10.510.10:FF:000789">
    <property type="entry name" value="Mitogen-activated protein kinase"/>
    <property type="match status" value="2"/>
</dbReference>
<dbReference type="Gene3D" id="3.30.200.20">
    <property type="entry name" value="Phosphorylase Kinase, domain 1"/>
    <property type="match status" value="2"/>
</dbReference>
<feature type="compositionally biased region" description="Low complexity" evidence="8">
    <location>
        <begin position="11"/>
        <end position="23"/>
    </location>
</feature>
<evidence type="ECO:0000256" key="4">
    <source>
        <dbReference type="ARBA" id="ARBA00022777"/>
    </source>
</evidence>
<dbReference type="FunFam" id="3.30.200.20:FF:000046">
    <property type="entry name" value="Mitogen-activated protein kinase"/>
    <property type="match status" value="2"/>
</dbReference>
<dbReference type="InterPro" id="IPR008271">
    <property type="entry name" value="Ser/Thr_kinase_AS"/>
</dbReference>
<dbReference type="VEuPathDB" id="FungiDB:DD237_003673"/>
<dbReference type="InterPro" id="IPR003527">
    <property type="entry name" value="MAP_kinase_CS"/>
</dbReference>
<keyword evidence="7" id="KW-0460">Magnesium</keyword>
<keyword evidence="2 7" id="KW-0808">Transferase</keyword>
<dbReference type="SMART" id="SM00220">
    <property type="entry name" value="S_TKc"/>
    <property type="match status" value="2"/>
</dbReference>
<evidence type="ECO:0000256" key="6">
    <source>
        <dbReference type="PROSITE-ProRule" id="PRU10141"/>
    </source>
</evidence>
<dbReference type="PROSITE" id="PS01351">
    <property type="entry name" value="MAPK"/>
    <property type="match status" value="2"/>
</dbReference>
<dbReference type="Pfam" id="PF00069">
    <property type="entry name" value="Pkinase"/>
    <property type="match status" value="2"/>
</dbReference>
<dbReference type="InterPro" id="IPR011009">
    <property type="entry name" value="Kinase-like_dom_sf"/>
</dbReference>
<evidence type="ECO:0000256" key="7">
    <source>
        <dbReference type="RuleBase" id="RU361165"/>
    </source>
</evidence>
<protein>
    <recommendedName>
        <fullName evidence="7">Mitogen-activated protein kinase</fullName>
        <ecNumber evidence="7">2.7.11.24</ecNumber>
    </recommendedName>
</protein>
<keyword evidence="1 7" id="KW-0723">Serine/threonine-protein kinase</keyword>
<comment type="similarity">
    <text evidence="7">Belongs to the protein kinase superfamily. Ser/Thr protein kinase family. MAP kinase subfamily.</text>
</comment>
<evidence type="ECO:0000313" key="10">
    <source>
        <dbReference type="EMBL" id="RMX65493.1"/>
    </source>
</evidence>
<dbReference type="EC" id="2.7.11.24" evidence="7"/>
<keyword evidence="5 6" id="KW-0067">ATP-binding</keyword>
<dbReference type="PANTHER" id="PTHR24055">
    <property type="entry name" value="MITOGEN-ACTIVATED PROTEIN KINASE"/>
    <property type="match status" value="1"/>
</dbReference>
<dbReference type="PROSITE" id="PS00107">
    <property type="entry name" value="PROTEIN_KINASE_ATP"/>
    <property type="match status" value="1"/>
</dbReference>
<feature type="binding site" evidence="6">
    <location>
        <position position="120"/>
    </location>
    <ligand>
        <name>ATP</name>
        <dbReference type="ChEBI" id="CHEBI:30616"/>
    </ligand>
</feature>
<organism evidence="10 11">
    <name type="scientific">Peronospora effusa</name>
    <dbReference type="NCBI Taxonomy" id="542832"/>
    <lineage>
        <taxon>Eukaryota</taxon>
        <taxon>Sar</taxon>
        <taxon>Stramenopiles</taxon>
        <taxon>Oomycota</taxon>
        <taxon>Peronosporomycetes</taxon>
        <taxon>Peronosporales</taxon>
        <taxon>Peronosporaceae</taxon>
        <taxon>Peronospora</taxon>
    </lineage>
</organism>
<comment type="catalytic activity">
    <reaction evidence="7">
        <text>L-threonyl-[protein] + ATP = O-phospho-L-threonyl-[protein] + ADP + H(+)</text>
        <dbReference type="Rhea" id="RHEA:46608"/>
        <dbReference type="Rhea" id="RHEA-COMP:11060"/>
        <dbReference type="Rhea" id="RHEA-COMP:11605"/>
        <dbReference type="ChEBI" id="CHEBI:15378"/>
        <dbReference type="ChEBI" id="CHEBI:30013"/>
        <dbReference type="ChEBI" id="CHEBI:30616"/>
        <dbReference type="ChEBI" id="CHEBI:61977"/>
        <dbReference type="ChEBI" id="CHEBI:456216"/>
        <dbReference type="EC" id="2.7.11.24"/>
    </reaction>
</comment>
<keyword evidence="4 7" id="KW-0418">Kinase</keyword>
<keyword evidence="11" id="KW-1185">Reference proteome</keyword>
<name>A0A3M6VH49_9STRA</name>
<dbReference type="InterPro" id="IPR050117">
    <property type="entry name" value="MAPK"/>
</dbReference>
<evidence type="ECO:0000313" key="11">
    <source>
        <dbReference type="Proteomes" id="UP000282087"/>
    </source>
</evidence>
<comment type="activity regulation">
    <text evidence="7">Activated by threonine and tyrosine phosphorylation.</text>
</comment>
<sequence>MTSYTPSEPALSSPLKSVDSPSSLSAKTLSATEVLRGITHNGPSDTSALVGSISSKQITSTTTAVVAAPARLGTYSFVVAGTNFQIDDKYKFIKVIGRGAYGVVISAENTETNEKVAVKKISRAFEDLVDAKRILREIKLLQHFDHENVITIVDLLPPLSLAQFDDVYIIADLMETDLHRIIYSRQPLTEDHVQYFLYQILRALKYIHSANVLHRDLKPSNLLLNSNCDLKVCDFGLSRGVTPEEDNMELTEYVVTRWYRAPEIMLSSREYTKAIDIWSTGCIFAELLGRTPLFPGDDYIHQLQIICDKIGTPSEEDLHFVVSERARRFMQNQPVRPGMSFANLFPNAAPEAIDLLQHMLLFDPAKRISVEEALEHPYLASLHNLEDEPVADSVFSFDFEKEDLTESRLKELIYEEIFKIHPDAPQNFLKFSAENTETNEKVAVKKISRAFEDLVDAKRILREIKLLQHFDHENVITIVDLLPPLSLAQFDDVYIIADLMETDLHRIIYSRQPLTEDHVQYFLYQILRALKYIHSANVLHRDLKPSNLLLNSNCDLKVCDFGLSRGVTPEEDNMELTEYVVTRWYRAPEIMLSSREYTKAIDIWSTGCIFAELLGRTPLFPGDDYIHQLQIICDKIGTPSEEDLHFVVSERARRFMQNQPVRPGMSFANLFPNAAPEAIDLLQHMLLFDPAKRISVEEALEHPYLASLHNLEDEPVADSVFSFDFEKEDLTESRLKELIYEEIFKIHPDAPQNFLKLPHDSLGSPLSEQVLSPRSVATRYNICCHKHRS</sequence>
<reference evidence="10 11" key="1">
    <citation type="submission" date="2018-06" db="EMBL/GenBank/DDBJ databases">
        <title>Comparative genomics of downy mildews reveals potential adaptations to biotrophy.</title>
        <authorList>
            <person name="Fletcher K."/>
            <person name="Klosterman S.J."/>
            <person name="Derevnina L."/>
            <person name="Martin F."/>
            <person name="Koike S."/>
            <person name="Reyes Chin-Wo S."/>
            <person name="Mou B."/>
            <person name="Michelmore R."/>
        </authorList>
    </citation>
    <scope>NUCLEOTIDE SEQUENCE [LARGE SCALE GENOMIC DNA]</scope>
    <source>
        <strain evidence="10 11">R14</strain>
    </source>
</reference>
<dbReference type="STRING" id="542832.A0A3M6VH49"/>
<feature type="domain" description="Protein kinase" evidence="9">
    <location>
        <begin position="414"/>
        <end position="705"/>
    </location>
</feature>
<evidence type="ECO:0000256" key="2">
    <source>
        <dbReference type="ARBA" id="ARBA00022679"/>
    </source>
</evidence>
<dbReference type="SUPFAM" id="SSF56112">
    <property type="entry name" value="Protein kinase-like (PK-like)"/>
    <property type="match status" value="2"/>
</dbReference>
<keyword evidence="3 6" id="KW-0547">Nucleotide-binding</keyword>
<accession>A0A3M6VH49</accession>
<evidence type="ECO:0000256" key="3">
    <source>
        <dbReference type="ARBA" id="ARBA00022741"/>
    </source>
</evidence>
<dbReference type="Gene3D" id="1.10.510.10">
    <property type="entry name" value="Transferase(Phosphotransferase) domain 1"/>
    <property type="match status" value="2"/>
</dbReference>
<evidence type="ECO:0000256" key="5">
    <source>
        <dbReference type="ARBA" id="ARBA00022840"/>
    </source>
</evidence>